<dbReference type="AlphaFoldDB" id="A0A366L8T9"/>
<name>A0A366L8T9_9SPHI</name>
<dbReference type="InterPro" id="IPR020271">
    <property type="entry name" value="Uncharacterised_MJ1172"/>
</dbReference>
<dbReference type="RefSeq" id="WP_113947609.1">
    <property type="nucleotide sequence ID" value="NZ_QNQU01000003.1"/>
</dbReference>
<proteinExistence type="predicted"/>
<protein>
    <submittedName>
        <fullName evidence="1">Uncharacterized protein</fullName>
    </submittedName>
</protein>
<evidence type="ECO:0000313" key="1">
    <source>
        <dbReference type="EMBL" id="RBQ10266.1"/>
    </source>
</evidence>
<dbReference type="Proteomes" id="UP000252081">
    <property type="component" value="Unassembled WGS sequence"/>
</dbReference>
<accession>A0A366L8T9</accession>
<gene>
    <name evidence="1" type="ORF">DRW42_04340</name>
</gene>
<sequence length="68" mass="7737">METYLVHPDKIQEKALKAFLKALEVPYEIKKGHDLPEHVVAGIRKGQDDIKAGKSFSLEEFKEKISTI</sequence>
<dbReference type="Pfam" id="PF10884">
    <property type="entry name" value="DUF2683"/>
    <property type="match status" value="1"/>
</dbReference>
<dbReference type="OrthoDB" id="770886at2"/>
<comment type="caution">
    <text evidence="1">The sequence shown here is derived from an EMBL/GenBank/DDBJ whole genome shotgun (WGS) entry which is preliminary data.</text>
</comment>
<keyword evidence="2" id="KW-1185">Reference proteome</keyword>
<dbReference type="EMBL" id="QNQU01000003">
    <property type="protein sequence ID" value="RBQ10266.1"/>
    <property type="molecule type" value="Genomic_DNA"/>
</dbReference>
<evidence type="ECO:0000313" key="2">
    <source>
        <dbReference type="Proteomes" id="UP000252081"/>
    </source>
</evidence>
<reference evidence="1 2" key="1">
    <citation type="submission" date="2018-07" db="EMBL/GenBank/DDBJ databases">
        <title>A draft genome of a endophytic bacteria, a new species of Pedobacter.</title>
        <authorList>
            <person name="Zhang Z.D."/>
            <person name="Chen Z.J."/>
        </authorList>
    </citation>
    <scope>NUCLEOTIDE SEQUENCE [LARGE SCALE GENOMIC DNA]</scope>
    <source>
        <strain evidence="1 2">RS10</strain>
    </source>
</reference>
<organism evidence="1 2">
    <name type="scientific">Pedobacter miscanthi</name>
    <dbReference type="NCBI Taxonomy" id="2259170"/>
    <lineage>
        <taxon>Bacteria</taxon>
        <taxon>Pseudomonadati</taxon>
        <taxon>Bacteroidota</taxon>
        <taxon>Sphingobacteriia</taxon>
        <taxon>Sphingobacteriales</taxon>
        <taxon>Sphingobacteriaceae</taxon>
        <taxon>Pedobacter</taxon>
    </lineage>
</organism>